<evidence type="ECO:0000313" key="2">
    <source>
        <dbReference type="EMBL" id="CAG7718108.1"/>
    </source>
</evidence>
<organism evidence="2 3">
    <name type="scientific">Allacma fusca</name>
    <dbReference type="NCBI Taxonomy" id="39272"/>
    <lineage>
        <taxon>Eukaryota</taxon>
        <taxon>Metazoa</taxon>
        <taxon>Ecdysozoa</taxon>
        <taxon>Arthropoda</taxon>
        <taxon>Hexapoda</taxon>
        <taxon>Collembola</taxon>
        <taxon>Symphypleona</taxon>
        <taxon>Sminthuridae</taxon>
        <taxon>Allacma</taxon>
    </lineage>
</organism>
<evidence type="ECO:0000256" key="1">
    <source>
        <dbReference type="SAM" id="Phobius"/>
    </source>
</evidence>
<name>A0A8J2JD79_9HEXA</name>
<reference evidence="2" key="1">
    <citation type="submission" date="2021-06" db="EMBL/GenBank/DDBJ databases">
        <authorList>
            <person name="Hodson N. C."/>
            <person name="Mongue J. A."/>
            <person name="Jaron S. K."/>
        </authorList>
    </citation>
    <scope>NUCLEOTIDE SEQUENCE</scope>
</reference>
<dbReference type="AlphaFoldDB" id="A0A8J2JD79"/>
<sequence>MIQNKNQSRIQNGKFEKLLKNLKEELEYVCYDDLEGVILMNLTKPKTAFICKEVDCKYYWSKFLEKSKPKRLLKFHHNFLSSDSLKTETFPYIFVSPISSYFRNIPLEHLKALVETGIYGLWSKWEPIRFRRYKNFKVEKLTNDAAVNDFQPLSFESSDIVVILYLALVGLAASKIIFWLEIICSCPCFIKKSPLSSSIDNSCYL</sequence>
<keyword evidence="1" id="KW-1133">Transmembrane helix</keyword>
<evidence type="ECO:0000313" key="3">
    <source>
        <dbReference type="Proteomes" id="UP000708208"/>
    </source>
</evidence>
<gene>
    <name evidence="2" type="ORF">AFUS01_LOCUS7529</name>
</gene>
<dbReference type="EMBL" id="CAJVCH010050940">
    <property type="protein sequence ID" value="CAG7718108.1"/>
    <property type="molecule type" value="Genomic_DNA"/>
</dbReference>
<dbReference type="Proteomes" id="UP000708208">
    <property type="component" value="Unassembled WGS sequence"/>
</dbReference>
<proteinExistence type="predicted"/>
<keyword evidence="3" id="KW-1185">Reference proteome</keyword>
<keyword evidence="1" id="KW-0812">Transmembrane</keyword>
<keyword evidence="1" id="KW-0472">Membrane</keyword>
<comment type="caution">
    <text evidence="2">The sequence shown here is derived from an EMBL/GenBank/DDBJ whole genome shotgun (WGS) entry which is preliminary data.</text>
</comment>
<feature type="transmembrane region" description="Helical" evidence="1">
    <location>
        <begin position="160"/>
        <end position="180"/>
    </location>
</feature>
<protein>
    <submittedName>
        <fullName evidence="2">Uncharacterized protein</fullName>
    </submittedName>
</protein>
<accession>A0A8J2JD79</accession>